<dbReference type="InterPro" id="IPR011836">
    <property type="entry name" value="YhdP"/>
</dbReference>
<protein>
    <recommendedName>
        <fullName evidence="2">YhdP central domain-containing protein</fullName>
    </recommendedName>
</protein>
<dbReference type="Proteomes" id="UP000266313">
    <property type="component" value="Chromosome"/>
</dbReference>
<name>A0A250KZ85_9GAMM</name>
<dbReference type="RefSeq" id="WP_119632007.1">
    <property type="nucleotide sequence ID" value="NZ_AP017928.1"/>
</dbReference>
<sequence length="1291" mass="142057">MKSVIRFTGRTALYIGLCFIVVLALTITALRWWLFPDVSSYRHLIEAEIGSLIGETVRIENLSARLHGFHPRFSLNGFHILDAEGRPAIKFATIRVDFDPLRTLFTGQPSFGRMEIVGAKLSIRRRQDGTIGILGLHVRDQPPAWLMADGRFELLNCDLDWLDFRSSDTPLHLGRANIRLVNRNGKHKLGADIALPRTLGRNFRFTLDAQGDLFQAGEWSGKVYLEGTRIDTARIAGALPEPDFSVISGIADFRIWANWAGRLDSIAGDFELAKPVFALRRDVNTESRLALSAIESRFRWQRKNDGWRLDLHRFRPALTRAWPKTRLALALTRGTDGTPSVIRAAASYLELGDINTAFHALPLLDENAGTVLRALAPRGSARNVRFFFAADEALGKRAALCGTFENFGANAWRSLPGVSGLNGELCGTDETGRLSVSAENGQLRPNALGLKNPITLNKAKGDFFWRQTDADWWISSPSFFVENADLAARGRFGIVLPKDPKTSPFLDLRMQVGETDVATVKNYLPFAVIPKTSQWLEHALIGGQFGNTQLLFHGAIADFPFYRNEGVFESSIEAHNLALRFHPDWPPLTQTDARIRFRGPGMEIDSSNGRIGRGQIVEAHAEAEDLRSAPWLKLNGSAKAAVPDVLDFLAHSPLRELPAKLGKFVSTAGDTEISLDLTVPLDRKLGDITIEGKAEFNNAKLRLVDAGLELERINGPLRFTRTGLSADAIRASVFGHSAEIRISREKVETAVEIRGRIGVSDLREQFPNSLWRFARGATDYELDLRIPDSLDTENEPLLLSLSSTMSGLALNLPAPFGKREKTRKDLYLETDVRAGTRIPLRLSYGPAIRAELSFSKPADGIVLESGNLAIGRLLPPLGPEPGLAILAQLEELDAGEWRRLLPESPDEPRRNALLRMLELNVENIYWNGEGLGPLSLDMVREDRDWQGHLDCTFGKGTFKATDNSIVFDLAHLRLPKRDGAETKPANTGSIDPSVLPNITLNAKRLLWRNADLGPLTLRTERRAHGMIIKTLEGGTENHRFDMHGRWTRSADKTWGTHLAGKIRVEDLGDLLAGVGYGGEVRDTPSDIDFRVSWLGAPQQFSPAGVAGDIRMKLGKGAILKIEPGFGRVLGMLNLDTLWRRLSFDFSDLFGKGLAYDNVLGTFQLGGGQAVTKGFLIDAVPAKIVINGRAGLVTRDLDQIVTVIPHTSVALPIAGALAGGPAVGAAVLLAQQLVGEEVDSITATHYAVKGSWDEPQITKISSNMPLDILDRAWSGMKDLSGFGTETEKETNE</sequence>
<keyword evidence="1" id="KW-0812">Transmembrane</keyword>
<dbReference type="OrthoDB" id="9762238at2"/>
<keyword evidence="1" id="KW-1133">Transmembrane helix</keyword>
<reference evidence="3 4" key="1">
    <citation type="submission" date="2016-12" db="EMBL/GenBank/DDBJ databases">
        <title>Genome sequencing of Methylocaldum marinum.</title>
        <authorList>
            <person name="Takeuchi M."/>
            <person name="Kamagata Y."/>
            <person name="Hiraoka S."/>
            <person name="Oshima K."/>
            <person name="Hattori M."/>
            <person name="Iwasaki W."/>
        </authorList>
    </citation>
    <scope>NUCLEOTIDE SEQUENCE [LARGE SCALE GENOMIC DNA]</scope>
    <source>
        <strain evidence="3 4">S8</strain>
    </source>
</reference>
<dbReference type="NCBIfam" id="TIGR02099">
    <property type="entry name" value="YhdP family protein"/>
    <property type="match status" value="1"/>
</dbReference>
<organism evidence="3 4">
    <name type="scientific">Methylocaldum marinum</name>
    <dbReference type="NCBI Taxonomy" id="1432792"/>
    <lineage>
        <taxon>Bacteria</taxon>
        <taxon>Pseudomonadati</taxon>
        <taxon>Pseudomonadota</taxon>
        <taxon>Gammaproteobacteria</taxon>
        <taxon>Methylococcales</taxon>
        <taxon>Methylococcaceae</taxon>
        <taxon>Methylocaldum</taxon>
    </lineage>
</organism>
<evidence type="ECO:0000313" key="3">
    <source>
        <dbReference type="EMBL" id="BBA36902.1"/>
    </source>
</evidence>
<feature type="domain" description="YhdP central" evidence="2">
    <location>
        <begin position="1"/>
        <end position="1256"/>
    </location>
</feature>
<dbReference type="PANTHER" id="PTHR38690">
    <property type="entry name" value="PROTEASE-RELATED"/>
    <property type="match status" value="1"/>
</dbReference>
<accession>A0A250KZ85</accession>
<gene>
    <name evidence="3" type="ORF">sS8_4979</name>
</gene>
<evidence type="ECO:0000313" key="4">
    <source>
        <dbReference type="Proteomes" id="UP000266313"/>
    </source>
</evidence>
<feature type="transmembrane region" description="Helical" evidence="1">
    <location>
        <begin position="12"/>
        <end position="34"/>
    </location>
</feature>
<evidence type="ECO:0000256" key="1">
    <source>
        <dbReference type="SAM" id="Phobius"/>
    </source>
</evidence>
<dbReference type="Pfam" id="PF13116">
    <property type="entry name" value="YhdP"/>
    <property type="match status" value="1"/>
</dbReference>
<keyword evidence="1" id="KW-0472">Membrane</keyword>
<evidence type="ECO:0000259" key="2">
    <source>
        <dbReference type="Pfam" id="PF13116"/>
    </source>
</evidence>
<dbReference type="KEGG" id="mmai:sS8_4979"/>
<proteinExistence type="predicted"/>
<dbReference type="InterPro" id="IPR025263">
    <property type="entry name" value="YhdP_central"/>
</dbReference>
<dbReference type="EMBL" id="AP017928">
    <property type="protein sequence ID" value="BBA36902.1"/>
    <property type="molecule type" value="Genomic_DNA"/>
</dbReference>
<keyword evidence="4" id="KW-1185">Reference proteome</keyword>
<dbReference type="PANTHER" id="PTHR38690:SF1">
    <property type="entry name" value="PROTEASE"/>
    <property type="match status" value="1"/>
</dbReference>